<evidence type="ECO:0000256" key="8">
    <source>
        <dbReference type="SAM" id="MobiDB-lite"/>
    </source>
</evidence>
<evidence type="ECO:0000256" key="5">
    <source>
        <dbReference type="ARBA" id="ARBA00022840"/>
    </source>
</evidence>
<gene>
    <name evidence="12" type="ORF">CROQUDRAFT_35761</name>
</gene>
<evidence type="ECO:0000256" key="4">
    <source>
        <dbReference type="ARBA" id="ARBA00022806"/>
    </source>
</evidence>
<dbReference type="Gene3D" id="1.10.10.10">
    <property type="entry name" value="Winged helix-like DNA-binding domain superfamily/Winged helix DNA-binding domain"/>
    <property type="match status" value="1"/>
</dbReference>
<dbReference type="Gene3D" id="3.40.50.300">
    <property type="entry name" value="P-loop containing nucleotide triphosphate hydrolases"/>
    <property type="match status" value="2"/>
</dbReference>
<feature type="transmembrane region" description="Helical" evidence="9">
    <location>
        <begin position="47"/>
        <end position="70"/>
    </location>
</feature>
<dbReference type="GO" id="GO:0000724">
    <property type="term" value="P:double-strand break repair via homologous recombination"/>
    <property type="evidence" value="ECO:0007669"/>
    <property type="project" value="TreeGrafter"/>
</dbReference>
<dbReference type="GO" id="GO:0003676">
    <property type="term" value="F:nucleic acid binding"/>
    <property type="evidence" value="ECO:0007669"/>
    <property type="project" value="InterPro"/>
</dbReference>
<accession>A0A9P6NZH0</accession>
<dbReference type="GO" id="GO:0005524">
    <property type="term" value="F:ATP binding"/>
    <property type="evidence" value="ECO:0007669"/>
    <property type="project" value="UniProtKB-KW"/>
</dbReference>
<dbReference type="GO" id="GO:0005634">
    <property type="term" value="C:nucleus"/>
    <property type="evidence" value="ECO:0007669"/>
    <property type="project" value="TreeGrafter"/>
</dbReference>
<dbReference type="InterPro" id="IPR014001">
    <property type="entry name" value="Helicase_ATP-bd"/>
</dbReference>
<dbReference type="CDD" id="cd17920">
    <property type="entry name" value="DEXHc_RecQ"/>
    <property type="match status" value="1"/>
</dbReference>
<comment type="caution">
    <text evidence="12">The sequence shown here is derived from an EMBL/GenBank/DDBJ whole genome shotgun (WGS) entry which is preliminary data.</text>
</comment>
<dbReference type="GO" id="GO:0005694">
    <property type="term" value="C:chromosome"/>
    <property type="evidence" value="ECO:0007669"/>
    <property type="project" value="TreeGrafter"/>
</dbReference>
<dbReference type="EC" id="5.6.2.4" evidence="7"/>
<reference evidence="12" key="1">
    <citation type="submission" date="2013-11" db="EMBL/GenBank/DDBJ databases">
        <title>Genome sequence of the fusiform rust pathogen reveals effectors for host alternation and coevolution with pine.</title>
        <authorList>
            <consortium name="DOE Joint Genome Institute"/>
            <person name="Smith K."/>
            <person name="Pendleton A."/>
            <person name="Kubisiak T."/>
            <person name="Anderson C."/>
            <person name="Salamov A."/>
            <person name="Aerts A."/>
            <person name="Riley R."/>
            <person name="Clum A."/>
            <person name="Lindquist E."/>
            <person name="Ence D."/>
            <person name="Campbell M."/>
            <person name="Kronenberg Z."/>
            <person name="Feau N."/>
            <person name="Dhillon B."/>
            <person name="Hamelin R."/>
            <person name="Burleigh J."/>
            <person name="Smith J."/>
            <person name="Yandell M."/>
            <person name="Nelson C."/>
            <person name="Grigoriev I."/>
            <person name="Davis J."/>
        </authorList>
    </citation>
    <scope>NUCLEOTIDE SEQUENCE</scope>
    <source>
        <strain evidence="12">G11</strain>
    </source>
</reference>
<dbReference type="GO" id="GO:0016787">
    <property type="term" value="F:hydrolase activity"/>
    <property type="evidence" value="ECO:0007669"/>
    <property type="project" value="UniProtKB-KW"/>
</dbReference>
<sequence>MDEAHRCLRDYWGHDSFRGIQAEVIRHLVWDGQSTAVLMPTGGGKSLLYQVPAVLLPGLTIVVSPLLALMKDQVDALRLRNYPAAALNSTLTTQEAAAIKEDVRNGNIKLLYVAPERLNNELFLNMVMNLECISMVAVDEAHCIAEWGPSFRPDYLKVARFAQEIGAQRVLALTATATPAVAQAICEGFSIDPTTSLFKVSTYRSNLTLRVVPAETPEAKLSVLIPMLNSQTGATIIYVTTHADAEDLVKVLNRQGFPEARMYHAGLNSEDRIRVQEEFIKSERGIVCSTIAFGMGIDKASIRQIIHYKLPKTLENYSQEIGRAGRDGLPSQCCVFLSSQDLPLLEGFARGNTPSLRSIKTWLADVFITQIDEDGCFVFNHYDQAKENDIKTNTLGLLFAQLELRFNLLRATTPYYSSFQWPANPVILTKMKAEKWKESRALCSHMTVGPTWHTVDVCHTAAMSGLKRTDLTSQINKWEKDYGIQPKGSKVRARYRPLREDGSLPPLEAVDEIAGLLYDSMILREEADVQRLYQVVDILTKDDCIAQSLGEYFGDDDSVPLGACGACTHCATLEAVPFQRVVKTKVDDAKAKLILDKCPYRDDARLLARIAFGIASPRTTELKLTQASEGGPFGCMESTDFNKLVDYFEVICKKADYINQPIIKPTSRSYASSSQSPAKRKNTSSQSGSGSRANKKVAGSSGTSKYL</sequence>
<comment type="catalytic activity">
    <reaction evidence="6">
        <text>Couples ATP hydrolysis with the unwinding of duplex DNA by translocating in the 3'-5' direction.</text>
        <dbReference type="EC" id="5.6.2.4"/>
    </reaction>
</comment>
<dbReference type="EMBL" id="MU167209">
    <property type="protein sequence ID" value="KAG0152225.1"/>
    <property type="molecule type" value="Genomic_DNA"/>
</dbReference>
<dbReference type="PANTHER" id="PTHR13710:SF120">
    <property type="entry name" value="BIFUNCTIONAL 3'-5' EXONUCLEASE_ATP-DEPENDENT HELICASE WRN"/>
    <property type="match status" value="1"/>
</dbReference>
<keyword evidence="9" id="KW-1133">Transmembrane helix</keyword>
<feature type="domain" description="Helicase C-terminal" evidence="11">
    <location>
        <begin position="220"/>
        <end position="367"/>
    </location>
</feature>
<name>A0A9P6NZH0_9BASI</name>
<keyword evidence="9" id="KW-0472">Membrane</keyword>
<dbReference type="PROSITE" id="PS51194">
    <property type="entry name" value="HELICASE_CTER"/>
    <property type="match status" value="1"/>
</dbReference>
<evidence type="ECO:0000256" key="7">
    <source>
        <dbReference type="ARBA" id="ARBA00034808"/>
    </source>
</evidence>
<feature type="domain" description="Helicase ATP-binding" evidence="10">
    <location>
        <begin position="26"/>
        <end position="195"/>
    </location>
</feature>
<keyword evidence="4" id="KW-0347">Helicase</keyword>
<dbReference type="GO" id="GO:0005737">
    <property type="term" value="C:cytoplasm"/>
    <property type="evidence" value="ECO:0007669"/>
    <property type="project" value="TreeGrafter"/>
</dbReference>
<keyword evidence="2" id="KW-0547">Nucleotide-binding</keyword>
<dbReference type="GO" id="GO:0043138">
    <property type="term" value="F:3'-5' DNA helicase activity"/>
    <property type="evidence" value="ECO:0007669"/>
    <property type="project" value="UniProtKB-EC"/>
</dbReference>
<organism evidence="12 13">
    <name type="scientific">Cronartium quercuum f. sp. fusiforme G11</name>
    <dbReference type="NCBI Taxonomy" id="708437"/>
    <lineage>
        <taxon>Eukaryota</taxon>
        <taxon>Fungi</taxon>
        <taxon>Dikarya</taxon>
        <taxon>Basidiomycota</taxon>
        <taxon>Pucciniomycotina</taxon>
        <taxon>Pucciniomycetes</taxon>
        <taxon>Pucciniales</taxon>
        <taxon>Coleosporiaceae</taxon>
        <taxon>Cronartium</taxon>
    </lineage>
</organism>
<dbReference type="PANTHER" id="PTHR13710">
    <property type="entry name" value="DNA HELICASE RECQ FAMILY MEMBER"/>
    <property type="match status" value="1"/>
</dbReference>
<comment type="similarity">
    <text evidence="1">Belongs to the helicase family. RecQ subfamily.</text>
</comment>
<evidence type="ECO:0000256" key="2">
    <source>
        <dbReference type="ARBA" id="ARBA00022741"/>
    </source>
</evidence>
<keyword evidence="9" id="KW-0812">Transmembrane</keyword>
<evidence type="ECO:0000256" key="1">
    <source>
        <dbReference type="ARBA" id="ARBA00005446"/>
    </source>
</evidence>
<dbReference type="InterPro" id="IPR011545">
    <property type="entry name" value="DEAD/DEAH_box_helicase_dom"/>
</dbReference>
<protein>
    <recommendedName>
        <fullName evidence="7">DNA 3'-5' helicase</fullName>
        <ecNumber evidence="7">5.6.2.4</ecNumber>
    </recommendedName>
</protein>
<evidence type="ECO:0000313" key="13">
    <source>
        <dbReference type="Proteomes" id="UP000886653"/>
    </source>
</evidence>
<feature type="region of interest" description="Disordered" evidence="8">
    <location>
        <begin position="666"/>
        <end position="707"/>
    </location>
</feature>
<dbReference type="Pfam" id="PF00271">
    <property type="entry name" value="Helicase_C"/>
    <property type="match status" value="1"/>
</dbReference>
<evidence type="ECO:0000259" key="11">
    <source>
        <dbReference type="PROSITE" id="PS51194"/>
    </source>
</evidence>
<dbReference type="InterPro" id="IPR001650">
    <property type="entry name" value="Helicase_C-like"/>
</dbReference>
<evidence type="ECO:0000256" key="3">
    <source>
        <dbReference type="ARBA" id="ARBA00022801"/>
    </source>
</evidence>
<dbReference type="SMART" id="SM00487">
    <property type="entry name" value="DEXDc"/>
    <property type="match status" value="1"/>
</dbReference>
<dbReference type="AlphaFoldDB" id="A0A9P6NZH0"/>
<evidence type="ECO:0000256" key="9">
    <source>
        <dbReference type="SAM" id="Phobius"/>
    </source>
</evidence>
<evidence type="ECO:0000313" key="12">
    <source>
        <dbReference type="EMBL" id="KAG0152225.1"/>
    </source>
</evidence>
<dbReference type="InterPro" id="IPR027417">
    <property type="entry name" value="P-loop_NTPase"/>
</dbReference>
<dbReference type="PROSITE" id="PS51192">
    <property type="entry name" value="HELICASE_ATP_BIND_1"/>
    <property type="match status" value="1"/>
</dbReference>
<proteinExistence type="inferred from homology"/>
<dbReference type="NCBIfam" id="TIGR00614">
    <property type="entry name" value="recQ_fam"/>
    <property type="match status" value="1"/>
</dbReference>
<dbReference type="OrthoDB" id="2507344at2759"/>
<feature type="compositionally biased region" description="Low complexity" evidence="8">
    <location>
        <begin position="667"/>
        <end position="676"/>
    </location>
</feature>
<dbReference type="InterPro" id="IPR004589">
    <property type="entry name" value="DNA_helicase_ATP-dep_RecQ"/>
</dbReference>
<keyword evidence="5" id="KW-0067">ATP-binding</keyword>
<feature type="compositionally biased region" description="Polar residues" evidence="8">
    <location>
        <begin position="683"/>
        <end position="692"/>
    </location>
</feature>
<dbReference type="SMART" id="SM00490">
    <property type="entry name" value="HELICc"/>
    <property type="match status" value="1"/>
</dbReference>
<evidence type="ECO:0000256" key="6">
    <source>
        <dbReference type="ARBA" id="ARBA00034617"/>
    </source>
</evidence>
<dbReference type="Proteomes" id="UP000886653">
    <property type="component" value="Unassembled WGS sequence"/>
</dbReference>
<dbReference type="GO" id="GO:0009378">
    <property type="term" value="F:four-way junction helicase activity"/>
    <property type="evidence" value="ECO:0007669"/>
    <property type="project" value="TreeGrafter"/>
</dbReference>
<dbReference type="InterPro" id="IPR036388">
    <property type="entry name" value="WH-like_DNA-bd_sf"/>
</dbReference>
<keyword evidence="3" id="KW-0378">Hydrolase</keyword>
<dbReference type="SUPFAM" id="SSF52540">
    <property type="entry name" value="P-loop containing nucleoside triphosphate hydrolases"/>
    <property type="match status" value="1"/>
</dbReference>
<evidence type="ECO:0000259" key="10">
    <source>
        <dbReference type="PROSITE" id="PS51192"/>
    </source>
</evidence>
<keyword evidence="13" id="KW-1185">Reference proteome</keyword>
<dbReference type="Pfam" id="PF00270">
    <property type="entry name" value="DEAD"/>
    <property type="match status" value="1"/>
</dbReference>